<evidence type="ECO:0000313" key="2">
    <source>
        <dbReference type="EMBL" id="MBR7673024.1"/>
    </source>
</evidence>
<evidence type="ECO:0000313" key="3">
    <source>
        <dbReference type="Proteomes" id="UP000675554"/>
    </source>
</evidence>
<protein>
    <submittedName>
        <fullName evidence="2">Uncharacterized protein</fullName>
    </submittedName>
</protein>
<reference evidence="2" key="1">
    <citation type="submission" date="2021-04" db="EMBL/GenBank/DDBJ databases">
        <title>Sequencing of actinobacteria type strains.</title>
        <authorList>
            <person name="Nguyen G.-S."/>
            <person name="Wentzel A."/>
        </authorList>
    </citation>
    <scope>NUCLEOTIDE SEQUENCE</scope>
    <source>
        <strain evidence="2">DSM 42095</strain>
    </source>
</reference>
<proteinExistence type="predicted"/>
<dbReference type="AlphaFoldDB" id="A0A8T4IUU4"/>
<keyword evidence="1" id="KW-0812">Transmembrane</keyword>
<keyword evidence="1" id="KW-0472">Membrane</keyword>
<comment type="caution">
    <text evidence="2">The sequence shown here is derived from an EMBL/GenBank/DDBJ whole genome shotgun (WGS) entry which is preliminary data.</text>
</comment>
<dbReference type="Proteomes" id="UP000675554">
    <property type="component" value="Unassembled WGS sequence"/>
</dbReference>
<name>A0A8T4IUU4_9ACTN</name>
<evidence type="ECO:0000256" key="1">
    <source>
        <dbReference type="SAM" id="Phobius"/>
    </source>
</evidence>
<sequence>MASGIALGLGTLGTLGQHGALGAKAHAAAGTSASLPWVLAALLVTLAAAAGVAWAARRRTP</sequence>
<gene>
    <name evidence="2" type="ORF">KDA82_08345</name>
</gene>
<feature type="transmembrane region" description="Helical" evidence="1">
    <location>
        <begin position="37"/>
        <end position="56"/>
    </location>
</feature>
<keyword evidence="3" id="KW-1185">Reference proteome</keyword>
<dbReference type="EMBL" id="JAGSMN010000156">
    <property type="protein sequence ID" value="MBR7673024.1"/>
    <property type="molecule type" value="Genomic_DNA"/>
</dbReference>
<accession>A0A8T4IUU4</accession>
<organism evidence="2 3">
    <name type="scientific">Streptomyces daliensis</name>
    <dbReference type="NCBI Taxonomy" id="299421"/>
    <lineage>
        <taxon>Bacteria</taxon>
        <taxon>Bacillati</taxon>
        <taxon>Actinomycetota</taxon>
        <taxon>Actinomycetes</taxon>
        <taxon>Kitasatosporales</taxon>
        <taxon>Streptomycetaceae</taxon>
        <taxon>Streptomyces</taxon>
    </lineage>
</organism>
<keyword evidence="1" id="KW-1133">Transmembrane helix</keyword>